<sequence length="97" mass="11032">MLRAAAAGRTYVGDVMSRILAEEMGKGIQTQAFLRKFAEVSVVVVIVVGARRGGFRQIALDVRALEWLPGLPLYPLFRDRSRYIMLRRWRCNSSMCL</sequence>
<comment type="caution">
    <text evidence="1">The sequence shown here is derived from an EMBL/GenBank/DDBJ whole genome shotgun (WGS) entry which is preliminary data.</text>
</comment>
<dbReference type="EMBL" id="JASPKY010000164">
    <property type="protein sequence ID" value="KAK9729034.1"/>
    <property type="molecule type" value="Genomic_DNA"/>
</dbReference>
<proteinExistence type="predicted"/>
<gene>
    <name evidence="1" type="ORF">QE152_g16917</name>
</gene>
<keyword evidence="2" id="KW-1185">Reference proteome</keyword>
<organism evidence="1 2">
    <name type="scientific">Popillia japonica</name>
    <name type="common">Japanese beetle</name>
    <dbReference type="NCBI Taxonomy" id="7064"/>
    <lineage>
        <taxon>Eukaryota</taxon>
        <taxon>Metazoa</taxon>
        <taxon>Ecdysozoa</taxon>
        <taxon>Arthropoda</taxon>
        <taxon>Hexapoda</taxon>
        <taxon>Insecta</taxon>
        <taxon>Pterygota</taxon>
        <taxon>Neoptera</taxon>
        <taxon>Endopterygota</taxon>
        <taxon>Coleoptera</taxon>
        <taxon>Polyphaga</taxon>
        <taxon>Scarabaeiformia</taxon>
        <taxon>Scarabaeidae</taxon>
        <taxon>Rutelinae</taxon>
        <taxon>Popillia</taxon>
    </lineage>
</organism>
<name>A0AAW1L5Z6_POPJA</name>
<evidence type="ECO:0000313" key="1">
    <source>
        <dbReference type="EMBL" id="KAK9729034.1"/>
    </source>
</evidence>
<accession>A0AAW1L5Z6</accession>
<evidence type="ECO:0000313" key="2">
    <source>
        <dbReference type="Proteomes" id="UP001458880"/>
    </source>
</evidence>
<protein>
    <submittedName>
        <fullName evidence="1">Uncharacterized protein</fullName>
    </submittedName>
</protein>
<reference evidence="1 2" key="1">
    <citation type="journal article" date="2024" name="BMC Genomics">
        <title>De novo assembly and annotation of Popillia japonica's genome with initial clues to its potential as an invasive pest.</title>
        <authorList>
            <person name="Cucini C."/>
            <person name="Boschi S."/>
            <person name="Funari R."/>
            <person name="Cardaioli E."/>
            <person name="Iannotti N."/>
            <person name="Marturano G."/>
            <person name="Paoli F."/>
            <person name="Bruttini M."/>
            <person name="Carapelli A."/>
            <person name="Frati F."/>
            <person name="Nardi F."/>
        </authorList>
    </citation>
    <scope>NUCLEOTIDE SEQUENCE [LARGE SCALE GENOMIC DNA]</scope>
    <source>
        <strain evidence="1">DMR45628</strain>
    </source>
</reference>
<dbReference type="AlphaFoldDB" id="A0AAW1L5Z6"/>
<dbReference type="Proteomes" id="UP001458880">
    <property type="component" value="Unassembled WGS sequence"/>
</dbReference>